<dbReference type="Proteomes" id="UP000228934">
    <property type="component" value="Unassembled WGS sequence"/>
</dbReference>
<keyword evidence="2" id="KW-1185">Reference proteome</keyword>
<dbReference type="EMBL" id="KV927000">
    <property type="protein sequence ID" value="PIO35875.1"/>
    <property type="molecule type" value="Genomic_DNA"/>
</dbReference>
<organism evidence="1 2">
    <name type="scientific">Aquarana catesbeiana</name>
    <name type="common">American bullfrog</name>
    <name type="synonym">Rana catesbeiana</name>
    <dbReference type="NCBI Taxonomy" id="8400"/>
    <lineage>
        <taxon>Eukaryota</taxon>
        <taxon>Metazoa</taxon>
        <taxon>Chordata</taxon>
        <taxon>Craniata</taxon>
        <taxon>Vertebrata</taxon>
        <taxon>Euteleostomi</taxon>
        <taxon>Amphibia</taxon>
        <taxon>Batrachia</taxon>
        <taxon>Anura</taxon>
        <taxon>Neobatrachia</taxon>
        <taxon>Ranoidea</taxon>
        <taxon>Ranidae</taxon>
        <taxon>Aquarana</taxon>
    </lineage>
</organism>
<protein>
    <submittedName>
        <fullName evidence="1">Uncharacterized protein</fullName>
    </submittedName>
</protein>
<gene>
    <name evidence="1" type="ORF">AB205_0015350</name>
</gene>
<dbReference type="AlphaFoldDB" id="A0A2G9S727"/>
<evidence type="ECO:0000313" key="2">
    <source>
        <dbReference type="Proteomes" id="UP000228934"/>
    </source>
</evidence>
<proteinExistence type="predicted"/>
<feature type="non-terminal residue" evidence="1">
    <location>
        <position position="1"/>
    </location>
</feature>
<accession>A0A2G9S727</accession>
<evidence type="ECO:0000313" key="1">
    <source>
        <dbReference type="EMBL" id="PIO35875.1"/>
    </source>
</evidence>
<sequence length="378" mass="42275">VGISDICIQTGSGILTEALKRSVGRSVTLVASSGTLPAVWDIQTSTWIQGPDSRRGEVQIPAAMEEEFRRRLREMQIQHRGPVSEQVLLGWFDSIRCELLKEALAREQRHQGKVLPSIQERYWSQYGLRVLFLGEKPHKEKTAELSRLGWAEMKLDESYRALRWHVSQAYPWIADNSPMEGLSYGSLGLLYVKLTGYPNFGSDLEWWLDEIMDFREGLLNISEVHWALEDIEFLAIQEWELEIAYRGLLDSAQRQGWAPFAWDYQEIPVDNSEILAGESAVENLEIAIPKAETPLAETGDLIDFSAEEEQPDEAPAEELVLGPNFTVLCPAPTAVSVELQGTSPAEALVTGQRVQVLCPTPVAVSEAQGEKVAITSQQ</sequence>
<reference evidence="2" key="1">
    <citation type="journal article" date="2017" name="Nat. Commun.">
        <title>The North American bullfrog draft genome provides insight into hormonal regulation of long noncoding RNA.</title>
        <authorList>
            <person name="Hammond S.A."/>
            <person name="Warren R.L."/>
            <person name="Vandervalk B.P."/>
            <person name="Kucuk E."/>
            <person name="Khan H."/>
            <person name="Gibb E.A."/>
            <person name="Pandoh P."/>
            <person name="Kirk H."/>
            <person name="Zhao Y."/>
            <person name="Jones M."/>
            <person name="Mungall A.J."/>
            <person name="Coope R."/>
            <person name="Pleasance S."/>
            <person name="Moore R.A."/>
            <person name="Holt R.A."/>
            <person name="Round J.M."/>
            <person name="Ohora S."/>
            <person name="Walle B.V."/>
            <person name="Veldhoen N."/>
            <person name="Helbing C.C."/>
            <person name="Birol I."/>
        </authorList>
    </citation>
    <scope>NUCLEOTIDE SEQUENCE [LARGE SCALE GENOMIC DNA]</scope>
</reference>
<name>A0A2G9S727_AQUCT</name>